<evidence type="ECO:0000256" key="5">
    <source>
        <dbReference type="RuleBase" id="RU000461"/>
    </source>
</evidence>
<dbReference type="InterPro" id="IPR017972">
    <property type="entry name" value="Cyt_P450_CS"/>
</dbReference>
<reference evidence="8" key="1">
    <citation type="submission" date="2022-07" db="EMBL/GenBank/DDBJ databases">
        <title>Genome Sequence of Leucocoprinus birnbaumii.</title>
        <authorList>
            <person name="Buettner E."/>
        </authorList>
    </citation>
    <scope>NUCLEOTIDE SEQUENCE</scope>
    <source>
        <strain evidence="8">VT141</strain>
    </source>
</reference>
<feature type="compositionally biased region" description="Basic residues" evidence="6">
    <location>
        <begin position="564"/>
        <end position="574"/>
    </location>
</feature>
<dbReference type="InterPro" id="IPR036483">
    <property type="entry name" value="PWI_dom_sf"/>
</dbReference>
<dbReference type="GO" id="GO:0020037">
    <property type="term" value="F:heme binding"/>
    <property type="evidence" value="ECO:0007669"/>
    <property type="project" value="InterPro"/>
</dbReference>
<feature type="compositionally biased region" description="Basic and acidic residues" evidence="6">
    <location>
        <begin position="523"/>
        <end position="535"/>
    </location>
</feature>
<keyword evidence="5" id="KW-0503">Monooxygenase</keyword>
<dbReference type="SUPFAM" id="SSF101233">
    <property type="entry name" value="PWI domain"/>
    <property type="match status" value="1"/>
</dbReference>
<dbReference type="InterPro" id="IPR052225">
    <property type="entry name" value="Ser/Arg_repetitive_matrix"/>
</dbReference>
<dbReference type="PANTHER" id="PTHR23148:SF0">
    <property type="entry name" value="SERINE_ARGININE REPETITIVE MATRIX PROTEIN 1"/>
    <property type="match status" value="1"/>
</dbReference>
<evidence type="ECO:0000313" key="9">
    <source>
        <dbReference type="Proteomes" id="UP001213000"/>
    </source>
</evidence>
<dbReference type="GO" id="GO:0006397">
    <property type="term" value="P:mRNA processing"/>
    <property type="evidence" value="ECO:0007669"/>
    <property type="project" value="UniProtKB-KW"/>
</dbReference>
<feature type="compositionally biased region" description="Basic and acidic residues" evidence="6">
    <location>
        <begin position="385"/>
        <end position="397"/>
    </location>
</feature>
<dbReference type="PANTHER" id="PTHR23148">
    <property type="entry name" value="SERINE/ARGININE REGULATED NUCLEAR MATRIX PROTEIN"/>
    <property type="match status" value="1"/>
</dbReference>
<dbReference type="GO" id="GO:0003723">
    <property type="term" value="F:RNA binding"/>
    <property type="evidence" value="ECO:0007669"/>
    <property type="project" value="TreeGrafter"/>
</dbReference>
<dbReference type="PROSITE" id="PS00086">
    <property type="entry name" value="CYTOCHROME_P450"/>
    <property type="match status" value="1"/>
</dbReference>
<protein>
    <recommendedName>
        <fullName evidence="7">PWI domain-containing protein</fullName>
    </recommendedName>
</protein>
<evidence type="ECO:0000256" key="1">
    <source>
        <dbReference type="ARBA" id="ARBA00022664"/>
    </source>
</evidence>
<feature type="compositionally biased region" description="Basic residues" evidence="6">
    <location>
        <begin position="468"/>
        <end position="480"/>
    </location>
</feature>
<feature type="domain" description="PWI" evidence="7">
    <location>
        <begin position="128"/>
        <end position="232"/>
    </location>
</feature>
<feature type="compositionally biased region" description="Basic and acidic residues" evidence="6">
    <location>
        <begin position="550"/>
        <end position="563"/>
    </location>
</feature>
<feature type="binding site" description="axial binding residue" evidence="4">
    <location>
        <position position="52"/>
    </location>
    <ligand>
        <name>heme</name>
        <dbReference type="ChEBI" id="CHEBI:30413"/>
    </ligand>
    <ligandPart>
        <name>Fe</name>
        <dbReference type="ChEBI" id="CHEBI:18248"/>
    </ligandPart>
</feature>
<dbReference type="Pfam" id="PF01480">
    <property type="entry name" value="PWI"/>
    <property type="match status" value="1"/>
</dbReference>
<proteinExistence type="inferred from homology"/>
<dbReference type="AlphaFoldDB" id="A0AAD5YVM4"/>
<dbReference type="SMART" id="SM00311">
    <property type="entry name" value="PWI"/>
    <property type="match status" value="1"/>
</dbReference>
<dbReference type="PROSITE" id="PS51025">
    <property type="entry name" value="PWI"/>
    <property type="match status" value="1"/>
</dbReference>
<comment type="cofactor">
    <cofactor evidence="4">
        <name>heme</name>
        <dbReference type="ChEBI" id="CHEBI:30413"/>
    </cofactor>
</comment>
<dbReference type="Gene3D" id="1.10.630.10">
    <property type="entry name" value="Cytochrome P450"/>
    <property type="match status" value="1"/>
</dbReference>
<comment type="similarity">
    <text evidence="5">Belongs to the cytochrome P450 family.</text>
</comment>
<evidence type="ECO:0000256" key="4">
    <source>
        <dbReference type="PIRSR" id="PIRSR602401-1"/>
    </source>
</evidence>
<dbReference type="GO" id="GO:0048024">
    <property type="term" value="P:regulation of mRNA splicing, via spliceosome"/>
    <property type="evidence" value="ECO:0007669"/>
    <property type="project" value="TreeGrafter"/>
</dbReference>
<keyword evidence="4 5" id="KW-0349">Heme</keyword>
<feature type="compositionally biased region" description="Low complexity" evidence="6">
    <location>
        <begin position="455"/>
        <end position="467"/>
    </location>
</feature>
<organism evidence="8 9">
    <name type="scientific">Leucocoprinus birnbaumii</name>
    <dbReference type="NCBI Taxonomy" id="56174"/>
    <lineage>
        <taxon>Eukaryota</taxon>
        <taxon>Fungi</taxon>
        <taxon>Dikarya</taxon>
        <taxon>Basidiomycota</taxon>
        <taxon>Agaricomycotina</taxon>
        <taxon>Agaricomycetes</taxon>
        <taxon>Agaricomycetidae</taxon>
        <taxon>Agaricales</taxon>
        <taxon>Agaricineae</taxon>
        <taxon>Agaricaceae</taxon>
        <taxon>Leucocoprinus</taxon>
    </lineage>
</organism>
<sequence length="574" mass="64607">MVLANVWALCYDPVKFPEPHILKPERFLKDGKLYLPDRDPTDAIFGFGRRTCPGRHIGESMWFICAATVLALFDISKARDEKGNAVEPVCEFNSTGTIRQMADAGFFKGTSAEQDRRFADKETKLLKSMKFPPEFDKKVAVVDMRKVNLAVIRPWVAKKIVELNGIEDELVIEYAMGLLEDESQPTPDPRKMQINLTGFLTKGTPAFMSELWKLLLEAQEDVTGVPRTMVEQKKQEMRQARANDVRIMNAANAEEEVVPVVVEAGVVDGDEEDMMMTDDLGMPGGEAEVEVPVAAGEDEETRAPHLRLDGIGPLPWHPLEVRAPHPGDSVLHLDKDNYQLRALHLALHFLRDGGLLDASPIHSSRSRSPPPNRRRPRSPSFTPPIRERKFKDRKDTRVSPPRRRRGGSPNPRYRANSRSRSRSPPPRGYNPRRRSASPPPRRKSPGLRGPRRRSPSNSSISRSPSPRMRSRSGGRPPRGKGRFESRSRSRTPKFARDDKMDVDEGSRRDGGDGGIKIKGQAEVQKRRNKWDEEPSHGGSSGGSSNVSQAELEKRENELKERALRQKVMRSRKAT</sequence>
<gene>
    <name evidence="8" type="ORF">NP233_g4319</name>
</gene>
<dbReference type="EMBL" id="JANIEX010000231">
    <property type="protein sequence ID" value="KAJ3570572.1"/>
    <property type="molecule type" value="Genomic_DNA"/>
</dbReference>
<dbReference type="Proteomes" id="UP001213000">
    <property type="component" value="Unassembled WGS sequence"/>
</dbReference>
<keyword evidence="1" id="KW-0507">mRNA processing</keyword>
<comment type="caution">
    <text evidence="8">The sequence shown here is derived from an EMBL/GenBank/DDBJ whole genome shotgun (WGS) entry which is preliminary data.</text>
</comment>
<evidence type="ECO:0000256" key="3">
    <source>
        <dbReference type="ARBA" id="ARBA00023004"/>
    </source>
</evidence>
<dbReference type="PRINTS" id="PR00463">
    <property type="entry name" value="EP450I"/>
</dbReference>
<evidence type="ECO:0000256" key="6">
    <source>
        <dbReference type="SAM" id="MobiDB-lite"/>
    </source>
</evidence>
<dbReference type="Pfam" id="PF00067">
    <property type="entry name" value="p450"/>
    <property type="match status" value="1"/>
</dbReference>
<dbReference type="InterPro" id="IPR002401">
    <property type="entry name" value="Cyt_P450_E_grp-I"/>
</dbReference>
<dbReference type="GO" id="GO:0016705">
    <property type="term" value="F:oxidoreductase activity, acting on paired donors, with incorporation or reduction of molecular oxygen"/>
    <property type="evidence" value="ECO:0007669"/>
    <property type="project" value="InterPro"/>
</dbReference>
<keyword evidence="3 4" id="KW-0408">Iron</keyword>
<evidence type="ECO:0000259" key="7">
    <source>
        <dbReference type="PROSITE" id="PS51025"/>
    </source>
</evidence>
<accession>A0AAD5YVM4</accession>
<dbReference type="InterPro" id="IPR002483">
    <property type="entry name" value="PWI_dom"/>
</dbReference>
<evidence type="ECO:0000313" key="8">
    <source>
        <dbReference type="EMBL" id="KAJ3570572.1"/>
    </source>
</evidence>
<dbReference type="InterPro" id="IPR036396">
    <property type="entry name" value="Cyt_P450_sf"/>
</dbReference>
<dbReference type="Gene3D" id="1.20.1390.10">
    <property type="entry name" value="PWI domain"/>
    <property type="match status" value="1"/>
</dbReference>
<feature type="compositionally biased region" description="Basic and acidic residues" evidence="6">
    <location>
        <begin position="494"/>
        <end position="511"/>
    </location>
</feature>
<dbReference type="GO" id="GO:0005681">
    <property type="term" value="C:spliceosomal complex"/>
    <property type="evidence" value="ECO:0007669"/>
    <property type="project" value="TreeGrafter"/>
</dbReference>
<keyword evidence="5" id="KW-0560">Oxidoreductase</keyword>
<keyword evidence="9" id="KW-1185">Reference proteome</keyword>
<evidence type="ECO:0000256" key="2">
    <source>
        <dbReference type="ARBA" id="ARBA00022723"/>
    </source>
</evidence>
<dbReference type="GO" id="GO:0005506">
    <property type="term" value="F:iron ion binding"/>
    <property type="evidence" value="ECO:0007669"/>
    <property type="project" value="InterPro"/>
</dbReference>
<dbReference type="SUPFAM" id="SSF48264">
    <property type="entry name" value="Cytochrome P450"/>
    <property type="match status" value="1"/>
</dbReference>
<name>A0AAD5YVM4_9AGAR</name>
<feature type="region of interest" description="Disordered" evidence="6">
    <location>
        <begin position="360"/>
        <end position="574"/>
    </location>
</feature>
<dbReference type="GO" id="GO:0004497">
    <property type="term" value="F:monooxygenase activity"/>
    <property type="evidence" value="ECO:0007669"/>
    <property type="project" value="UniProtKB-KW"/>
</dbReference>
<feature type="compositionally biased region" description="Basic residues" evidence="6">
    <location>
        <begin position="430"/>
        <end position="454"/>
    </location>
</feature>
<keyword evidence="2 4" id="KW-0479">Metal-binding</keyword>
<dbReference type="InterPro" id="IPR001128">
    <property type="entry name" value="Cyt_P450"/>
</dbReference>